<evidence type="ECO:0000313" key="3">
    <source>
        <dbReference type="Proteomes" id="UP001189624"/>
    </source>
</evidence>
<evidence type="ECO:0000256" key="1">
    <source>
        <dbReference type="SAM" id="Phobius"/>
    </source>
</evidence>
<organism evidence="2 3">
    <name type="scientific">Sphenostylis stenocarpa</name>
    <dbReference type="NCBI Taxonomy" id="92480"/>
    <lineage>
        <taxon>Eukaryota</taxon>
        <taxon>Viridiplantae</taxon>
        <taxon>Streptophyta</taxon>
        <taxon>Embryophyta</taxon>
        <taxon>Tracheophyta</taxon>
        <taxon>Spermatophyta</taxon>
        <taxon>Magnoliopsida</taxon>
        <taxon>eudicotyledons</taxon>
        <taxon>Gunneridae</taxon>
        <taxon>Pentapetalae</taxon>
        <taxon>rosids</taxon>
        <taxon>fabids</taxon>
        <taxon>Fabales</taxon>
        <taxon>Fabaceae</taxon>
        <taxon>Papilionoideae</taxon>
        <taxon>50 kb inversion clade</taxon>
        <taxon>NPAAA clade</taxon>
        <taxon>indigoferoid/millettioid clade</taxon>
        <taxon>Phaseoleae</taxon>
        <taxon>Sphenostylis</taxon>
    </lineage>
</organism>
<dbReference type="EMBL" id="OY731400">
    <property type="protein sequence ID" value="CAJ1943823.1"/>
    <property type="molecule type" value="Genomic_DNA"/>
</dbReference>
<keyword evidence="3" id="KW-1185">Reference proteome</keyword>
<reference evidence="2" key="1">
    <citation type="submission" date="2023-10" db="EMBL/GenBank/DDBJ databases">
        <authorList>
            <person name="Domelevo Entfellner J.-B."/>
        </authorList>
    </citation>
    <scope>NUCLEOTIDE SEQUENCE</scope>
</reference>
<keyword evidence="1" id="KW-0472">Membrane</keyword>
<evidence type="ECO:0000313" key="2">
    <source>
        <dbReference type="EMBL" id="CAJ1943823.1"/>
    </source>
</evidence>
<dbReference type="GO" id="GO:0009507">
    <property type="term" value="C:chloroplast"/>
    <property type="evidence" value="ECO:0007669"/>
    <property type="project" value="TreeGrafter"/>
</dbReference>
<keyword evidence="1" id="KW-1133">Transmembrane helix</keyword>
<dbReference type="AlphaFoldDB" id="A0AA86VXV3"/>
<dbReference type="Proteomes" id="UP001189624">
    <property type="component" value="Chromosome 3"/>
</dbReference>
<feature type="transmembrane region" description="Helical" evidence="1">
    <location>
        <begin position="102"/>
        <end position="127"/>
    </location>
</feature>
<dbReference type="PANTHER" id="PTHR33918:SF2">
    <property type="entry name" value="OS01G0704200 PROTEIN"/>
    <property type="match status" value="1"/>
</dbReference>
<name>A0AA86VXV3_9FABA</name>
<protein>
    <recommendedName>
        <fullName evidence="4">Transmembrane protein</fullName>
    </recommendedName>
</protein>
<sequence>MATIIGCSLSSFPSSRFHSFQHKTNPKFVNRHYRTIYDRDKSYQHTALVVGSGNQPQISDLQNCFHLSENVGKTGVVSFSKHAFSRDNKVILSDSERTKNSISWIIGPAVLVASFLFPPSSLCDLLLNKFGRTSLTIVTIIFLRESVFYSGVGVFLYLLNSLIGSIQSEHSANKSGTLTPQLEHEISSVVNLVLGTALPAAAMASAWQWTFPIIASAVGPHLVASVAQFIFEKQARKWKSPSRIAIPFIFQAYRMQQIHRATAMLTYVSFYSTSPVPILKKLSKVLALLFVICIWSFSTLVMRLLLQLSREAKYA</sequence>
<evidence type="ECO:0008006" key="4">
    <source>
        <dbReference type="Google" id="ProtNLM"/>
    </source>
</evidence>
<dbReference type="PANTHER" id="PTHR33918">
    <property type="entry name" value="OS01G0704200 PROTEIN"/>
    <property type="match status" value="1"/>
</dbReference>
<feature type="transmembrane region" description="Helical" evidence="1">
    <location>
        <begin position="213"/>
        <end position="231"/>
    </location>
</feature>
<gene>
    <name evidence="2" type="ORF">AYBTSS11_LOCUS11567</name>
</gene>
<accession>A0AA86VXV3</accession>
<dbReference type="Gramene" id="rna-AYBTSS11_LOCUS11567">
    <property type="protein sequence ID" value="CAJ1943823.1"/>
    <property type="gene ID" value="gene-AYBTSS11_LOCUS11567"/>
</dbReference>
<proteinExistence type="predicted"/>
<feature type="transmembrane region" description="Helical" evidence="1">
    <location>
        <begin position="147"/>
        <end position="166"/>
    </location>
</feature>
<keyword evidence="1" id="KW-0812">Transmembrane</keyword>
<feature type="transmembrane region" description="Helical" evidence="1">
    <location>
        <begin position="285"/>
        <end position="306"/>
    </location>
</feature>